<proteinExistence type="predicted"/>
<dbReference type="InterPro" id="IPR003034">
    <property type="entry name" value="SAP_dom"/>
</dbReference>
<sequence>MENAEEIGLLIPRNIQEAKELVNKLSIEDLRSFCFTFGLIQDGTKASLKERLIEYYQGKFTLVNGTPVPTPRKKSVVKSPHSNEKETPVSEIIADVEQKMDQSISSMADQLRKSDQRIDKIEFSVNKMGEYVEESLSKFRVSLTEAIKDSTEKMMRSFDKPSDDARMNGNGTGSTRR</sequence>
<evidence type="ECO:0000256" key="1">
    <source>
        <dbReference type="SAM" id="MobiDB-lite"/>
    </source>
</evidence>
<dbReference type="Proteomes" id="UP001163046">
    <property type="component" value="Unassembled WGS sequence"/>
</dbReference>
<reference evidence="3" key="1">
    <citation type="submission" date="2023-01" db="EMBL/GenBank/DDBJ databases">
        <title>Genome assembly of the deep-sea coral Lophelia pertusa.</title>
        <authorList>
            <person name="Herrera S."/>
            <person name="Cordes E."/>
        </authorList>
    </citation>
    <scope>NUCLEOTIDE SEQUENCE</scope>
    <source>
        <strain evidence="3">USNM1676648</strain>
        <tissue evidence="3">Polyp</tissue>
    </source>
</reference>
<evidence type="ECO:0000313" key="3">
    <source>
        <dbReference type="EMBL" id="KAJ7390875.1"/>
    </source>
</evidence>
<feature type="region of interest" description="Disordered" evidence="1">
    <location>
        <begin position="150"/>
        <end position="177"/>
    </location>
</feature>
<accession>A0A9X0A0H6</accession>
<organism evidence="3 4">
    <name type="scientific">Desmophyllum pertusum</name>
    <dbReference type="NCBI Taxonomy" id="174260"/>
    <lineage>
        <taxon>Eukaryota</taxon>
        <taxon>Metazoa</taxon>
        <taxon>Cnidaria</taxon>
        <taxon>Anthozoa</taxon>
        <taxon>Hexacorallia</taxon>
        <taxon>Scleractinia</taxon>
        <taxon>Caryophylliina</taxon>
        <taxon>Caryophylliidae</taxon>
        <taxon>Desmophyllum</taxon>
    </lineage>
</organism>
<dbReference type="AlphaFoldDB" id="A0A9X0A0H6"/>
<feature type="compositionally biased region" description="Basic and acidic residues" evidence="1">
    <location>
        <begin position="150"/>
        <end position="166"/>
    </location>
</feature>
<protein>
    <recommendedName>
        <fullName evidence="2">SAP domain-containing protein</fullName>
    </recommendedName>
</protein>
<feature type="domain" description="SAP" evidence="2">
    <location>
        <begin position="22"/>
        <end position="56"/>
    </location>
</feature>
<dbReference type="EMBL" id="MU825410">
    <property type="protein sequence ID" value="KAJ7390875.1"/>
    <property type="molecule type" value="Genomic_DNA"/>
</dbReference>
<keyword evidence="4" id="KW-1185">Reference proteome</keyword>
<name>A0A9X0A0H6_9CNID</name>
<comment type="caution">
    <text evidence="3">The sequence shown here is derived from an EMBL/GenBank/DDBJ whole genome shotgun (WGS) entry which is preliminary data.</text>
</comment>
<dbReference type="Pfam" id="PF02037">
    <property type="entry name" value="SAP"/>
    <property type="match status" value="1"/>
</dbReference>
<dbReference type="PROSITE" id="PS50800">
    <property type="entry name" value="SAP"/>
    <property type="match status" value="1"/>
</dbReference>
<gene>
    <name evidence="3" type="ORF">OS493_021771</name>
</gene>
<evidence type="ECO:0000313" key="4">
    <source>
        <dbReference type="Proteomes" id="UP001163046"/>
    </source>
</evidence>
<evidence type="ECO:0000259" key="2">
    <source>
        <dbReference type="PROSITE" id="PS50800"/>
    </source>
</evidence>